<proteinExistence type="predicted"/>
<accession>A0A9Q9IPF0</accession>
<dbReference type="InterPro" id="IPR015943">
    <property type="entry name" value="WD40/YVTN_repeat-like_dom_sf"/>
</dbReference>
<keyword evidence="6" id="KW-1185">Reference proteome</keyword>
<evidence type="ECO:0000256" key="2">
    <source>
        <dbReference type="SAM" id="MobiDB-lite"/>
    </source>
</evidence>
<dbReference type="Gene3D" id="3.40.50.1460">
    <property type="match status" value="1"/>
</dbReference>
<keyword evidence="3" id="KW-0472">Membrane</keyword>
<gene>
    <name evidence="5" type="ORF">Daura_16425</name>
</gene>
<evidence type="ECO:0000256" key="1">
    <source>
        <dbReference type="SAM" id="Coils"/>
    </source>
</evidence>
<feature type="region of interest" description="Disordered" evidence="2">
    <location>
        <begin position="721"/>
        <end position="755"/>
    </location>
</feature>
<dbReference type="OrthoDB" id="4464809at2"/>
<dbReference type="PANTHER" id="PTHR22674">
    <property type="entry name" value="NTPASE, KAP FAMILY P-LOOP DOMAIN-CONTAINING 1"/>
    <property type="match status" value="1"/>
</dbReference>
<evidence type="ECO:0000259" key="4">
    <source>
        <dbReference type="Pfam" id="PF07693"/>
    </source>
</evidence>
<dbReference type="RefSeq" id="WP_033359358.1">
    <property type="nucleotide sequence ID" value="NZ_CP073767.1"/>
</dbReference>
<feature type="domain" description="KAP NTPase" evidence="4">
    <location>
        <begin position="269"/>
        <end position="702"/>
    </location>
</feature>
<evidence type="ECO:0000313" key="5">
    <source>
        <dbReference type="EMBL" id="UWZ57605.1"/>
    </source>
</evidence>
<keyword evidence="3" id="KW-0812">Transmembrane</keyword>
<evidence type="ECO:0000256" key="3">
    <source>
        <dbReference type="SAM" id="Phobius"/>
    </source>
</evidence>
<feature type="transmembrane region" description="Helical" evidence="3">
    <location>
        <begin position="470"/>
        <end position="489"/>
    </location>
</feature>
<protein>
    <recommendedName>
        <fullName evidence="4">KAP NTPase domain-containing protein</fullName>
    </recommendedName>
</protein>
<dbReference type="Pfam" id="PF07693">
    <property type="entry name" value="KAP_NTPase"/>
    <property type="match status" value="1"/>
</dbReference>
<dbReference type="InterPro" id="IPR052754">
    <property type="entry name" value="NTPase_KAP_P-loop"/>
</dbReference>
<feature type="coiled-coil region" evidence="1">
    <location>
        <begin position="545"/>
        <end position="608"/>
    </location>
</feature>
<dbReference type="Gene3D" id="2.130.10.10">
    <property type="entry name" value="YVTN repeat-like/Quinoprotein amine dehydrogenase"/>
    <property type="match status" value="1"/>
</dbReference>
<dbReference type="EMBL" id="CP073767">
    <property type="protein sequence ID" value="UWZ57605.1"/>
    <property type="molecule type" value="Genomic_DNA"/>
</dbReference>
<dbReference type="SUPFAM" id="SSF75011">
    <property type="entry name" value="3-carboxy-cis,cis-mucoante lactonizing enzyme"/>
    <property type="match status" value="1"/>
</dbReference>
<feature type="compositionally biased region" description="Pro residues" evidence="2">
    <location>
        <begin position="725"/>
        <end position="734"/>
    </location>
</feature>
<dbReference type="Proteomes" id="UP001058003">
    <property type="component" value="Chromosome"/>
</dbReference>
<feature type="compositionally biased region" description="Low complexity" evidence="2">
    <location>
        <begin position="735"/>
        <end position="755"/>
    </location>
</feature>
<reference evidence="5" key="1">
    <citation type="submission" date="2021-04" db="EMBL/GenBank/DDBJ databases">
        <title>Dactylosporangium aurantiacum NRRL B-8018 full assembly.</title>
        <authorList>
            <person name="Hartkoorn R.C."/>
            <person name="Beaudoing E."/>
            <person name="Hot D."/>
        </authorList>
    </citation>
    <scope>NUCLEOTIDE SEQUENCE</scope>
    <source>
        <strain evidence="5">NRRL B-8018</strain>
    </source>
</reference>
<dbReference type="AlphaFoldDB" id="A0A9Q9IPF0"/>
<evidence type="ECO:0000313" key="6">
    <source>
        <dbReference type="Proteomes" id="UP001058003"/>
    </source>
</evidence>
<organism evidence="5 6">
    <name type="scientific">Dactylosporangium aurantiacum</name>
    <dbReference type="NCBI Taxonomy" id="35754"/>
    <lineage>
        <taxon>Bacteria</taxon>
        <taxon>Bacillati</taxon>
        <taxon>Actinomycetota</taxon>
        <taxon>Actinomycetes</taxon>
        <taxon>Micromonosporales</taxon>
        <taxon>Micromonosporaceae</taxon>
        <taxon>Dactylosporangium</taxon>
    </lineage>
</organism>
<dbReference type="PANTHER" id="PTHR22674:SF6">
    <property type="entry name" value="NTPASE KAP FAMILY P-LOOP DOMAIN-CONTAINING PROTEIN 1"/>
    <property type="match status" value="1"/>
</dbReference>
<dbReference type="KEGG" id="daur:Daura_16425"/>
<feature type="transmembrane region" description="Helical" evidence="3">
    <location>
        <begin position="495"/>
        <end position="516"/>
    </location>
</feature>
<dbReference type="NCBIfam" id="NF047832">
    <property type="entry name" value="caspase_w_EACC1"/>
    <property type="match status" value="1"/>
</dbReference>
<name>A0A9Q9IPF0_9ACTN</name>
<dbReference type="InterPro" id="IPR011646">
    <property type="entry name" value="KAP_P-loop"/>
</dbReference>
<sequence length="1203" mass="128481">MAELADPSSSQVVLIGVGEYDFLDPIPAVRNNVNDLRAGLMRPELWGVPAQQVHVADGRSDPAAAIALIRTAADDVGPDGLLFVYYAGHGLPGPHDGGLVLALRGTHPTQPDRSGLPFQSLRRTIEGSRAERCVVVLDCGYAERAGTLARGPRQFSILAATGRDAVALAPSGHHHTSFTGALLQVLAGGIAGLGPTLLIDEIMQAVAAALQAQGLPRPQWQELDPGMALVRNAAYEAPRPEAAPGRWHAGFLADGTTGEDRLGVDRDVETLSDIVMAQEVAPPLAIGLFGDWGIGKSFFMGRMYDRVEALAAMSTRARTEGQPTAYCGSVCQVRFNAWHYVDANLWASLTGTIMDRLAEQLDDAAAGRALADLPSAQEQRHHLELRRRAAARQLAEATEDLLRQEPIGLRDVLGAEPVVAEAQSAVSKALSNAGVPPEGLDLRAVTQEARGTFGRFFVLLRRGTWATRSLLVSLVLLAVAGPAGAIVLARLQETLAAAATAVAPLVIAGLGLSKVIGRAKPALDKAEAVVRTLDEQRQEPIRVRRETLRRQIERYEDEIRTLGVRIDLLEQAGSVRSFAAGRSAGDDYRRHEGLVAVVRRDLEELSRRLSGSTDVERIVLYIDDLDRCPPGRVVDVLQAVNLLLAFPLFVVVVGVDARWLTRSLEQHYQEVIGGATEHDPQNYLEKIFQLSINLPALTDDGYTNLVRDTLLPDVEVDADLEHADAPPPLSPAPASPDSGPATGAGPADGAAAPTDGRQFAPVLVRGVELPDPVVVAGFTDGDRFLVAVMQDGTVARWDTARPADPGRRWRLWQEPVVAAAVTGDGRVFVVSAGRCGLLDAVELSVLAEAAWDGAGADGWVLAGVGPDPSGRTAAWIVTARAWVAVEFPVDGSEPSVDTTAGDLGGTVLATRQFRVVQRGSRVAFVPLPEPASSDTVPPPRRTAVAAADPAGAVVAVAVPHEPGVRLWRVVDGTPRPAALQPGTGTVAALAVSADGTLAATADRTLLLWDLTVDRAPDRFQLPAPAEPHDGPLSLPAFSADGRRLVLRTGLRHLAVYAVAKPDIPPMAVLTLRLTAQERQALIDVGPLITTPRSAKRLVNTYRLLRSGLTAAEAERLCDHDLRTVCLMLAMQVGFPAETVAFLERLADDDASVPDLLAGLPPALRDRVRRITDTTELDPDPATWRHWIPTVARFSFRSRPLMSR</sequence>
<keyword evidence="1" id="KW-0175">Coiled coil</keyword>
<keyword evidence="3" id="KW-1133">Transmembrane helix</keyword>